<keyword evidence="3" id="KW-1185">Reference proteome</keyword>
<feature type="transmembrane region" description="Helical" evidence="1">
    <location>
        <begin position="390"/>
        <end position="408"/>
    </location>
</feature>
<feature type="transmembrane region" description="Helical" evidence="1">
    <location>
        <begin position="64"/>
        <end position="82"/>
    </location>
</feature>
<dbReference type="PANTHER" id="PTHR30199">
    <property type="entry name" value="MFS FAMILY TRANSPORTER, PREDICTED SUBSTRATE BENZOATE"/>
    <property type="match status" value="1"/>
</dbReference>
<feature type="transmembrane region" description="Helical" evidence="1">
    <location>
        <begin position="338"/>
        <end position="355"/>
    </location>
</feature>
<dbReference type="InterPro" id="IPR004711">
    <property type="entry name" value="Benzoate_Transporter"/>
</dbReference>
<protein>
    <submittedName>
        <fullName evidence="2">Benzoate membrane transport protein</fullName>
    </submittedName>
</protein>
<sequence>MPKNQQGGAATRGRNVRRPGLRGDVSISAICAGFIAVAVSYAGPMLVIIQAAERAGLDTAQTTSWVWAVSVGSGIVGLVLSFFTRQPVVVAWSVPGSALLLAVLGDYEFSDAVGAYLVAGLLGLVLSLGGLFGKLLAVVPRPILAAVLAGVLLPFVLNVTHAVLASPLVAGGLVVAYFAGRRLFPKYAVPGALVVGVLLSVAAGQARAPELSLALTSPLFTVPTFSIQAIMGISIPLLIVTMAGQNGPGLVMMRTSGYEPNDRLLLTGTCVASVLFAPFGSHAINLAAITAGICCGREAHEDPAKRYVAGVAGGLFFIGFGLFSATILDLFAAVPGELITAMAGVALLGALHGSMLDMLDAGPHGPAAIEAAVVTLIVTASGIAPFGIVAPFWGVLAGAGVYLVLTALRNPRGRKSSVGQVRERQVPVPEPLG</sequence>
<comment type="caution">
    <text evidence="2">The sequence shown here is derived from an EMBL/GenBank/DDBJ whole genome shotgun (WGS) entry which is preliminary data.</text>
</comment>
<keyword evidence="1" id="KW-0812">Transmembrane</keyword>
<keyword evidence="1" id="KW-0472">Membrane</keyword>
<feature type="transmembrane region" description="Helical" evidence="1">
    <location>
        <begin position="27"/>
        <end position="52"/>
    </location>
</feature>
<evidence type="ECO:0000313" key="2">
    <source>
        <dbReference type="EMBL" id="MBP2373279.1"/>
    </source>
</evidence>
<feature type="transmembrane region" description="Helical" evidence="1">
    <location>
        <begin position="89"/>
        <end position="107"/>
    </location>
</feature>
<feature type="transmembrane region" description="Helical" evidence="1">
    <location>
        <begin position="139"/>
        <end position="157"/>
    </location>
</feature>
<feature type="transmembrane region" description="Helical" evidence="1">
    <location>
        <begin position="163"/>
        <end position="180"/>
    </location>
</feature>
<organism evidence="2 3">
    <name type="scientific">Paeniglutamicibacter psychrophenolicus</name>
    <dbReference type="NCBI Taxonomy" id="257454"/>
    <lineage>
        <taxon>Bacteria</taxon>
        <taxon>Bacillati</taxon>
        <taxon>Actinomycetota</taxon>
        <taxon>Actinomycetes</taxon>
        <taxon>Micrococcales</taxon>
        <taxon>Micrococcaceae</taxon>
        <taxon>Paeniglutamicibacter</taxon>
    </lineage>
</organism>
<dbReference type="PANTHER" id="PTHR30199:SF0">
    <property type="entry name" value="INNER MEMBRANE PROTEIN YDCO"/>
    <property type="match status" value="1"/>
</dbReference>
<dbReference type="RefSeq" id="WP_342592379.1">
    <property type="nucleotide sequence ID" value="NZ_BAAAMI010000024.1"/>
</dbReference>
<dbReference type="Pfam" id="PF03594">
    <property type="entry name" value="BenE"/>
    <property type="match status" value="1"/>
</dbReference>
<dbReference type="NCBIfam" id="TIGR00843">
    <property type="entry name" value="benE"/>
    <property type="match status" value="1"/>
</dbReference>
<reference evidence="2 3" key="1">
    <citation type="submission" date="2021-03" db="EMBL/GenBank/DDBJ databases">
        <title>Sequencing the genomes of 1000 actinobacteria strains.</title>
        <authorList>
            <person name="Klenk H.-P."/>
        </authorList>
    </citation>
    <scope>NUCLEOTIDE SEQUENCE [LARGE SCALE GENOMIC DNA]</scope>
    <source>
        <strain evidence="2 3">DSM 15454</strain>
    </source>
</reference>
<feature type="transmembrane region" description="Helical" evidence="1">
    <location>
        <begin position="225"/>
        <end position="244"/>
    </location>
</feature>
<feature type="transmembrane region" description="Helical" evidence="1">
    <location>
        <begin position="307"/>
        <end position="332"/>
    </location>
</feature>
<dbReference type="Proteomes" id="UP000766570">
    <property type="component" value="Unassembled WGS sequence"/>
</dbReference>
<accession>A0ABS4WAP2</accession>
<evidence type="ECO:0000256" key="1">
    <source>
        <dbReference type="SAM" id="Phobius"/>
    </source>
</evidence>
<feature type="transmembrane region" description="Helical" evidence="1">
    <location>
        <begin position="187"/>
        <end position="205"/>
    </location>
</feature>
<gene>
    <name evidence="2" type="ORF">JOF46_001191</name>
</gene>
<dbReference type="EMBL" id="JAGIOE010000001">
    <property type="protein sequence ID" value="MBP2373279.1"/>
    <property type="molecule type" value="Genomic_DNA"/>
</dbReference>
<feature type="transmembrane region" description="Helical" evidence="1">
    <location>
        <begin position="113"/>
        <end position="132"/>
    </location>
</feature>
<proteinExistence type="predicted"/>
<evidence type="ECO:0000313" key="3">
    <source>
        <dbReference type="Proteomes" id="UP000766570"/>
    </source>
</evidence>
<keyword evidence="1" id="KW-1133">Transmembrane helix</keyword>
<name>A0ABS4WAP2_9MICC</name>